<protein>
    <recommendedName>
        <fullName evidence="4">Secreted protein</fullName>
    </recommendedName>
</protein>
<accession>A0A9X2IXW9</accession>
<keyword evidence="3" id="KW-1185">Reference proteome</keyword>
<evidence type="ECO:0008006" key="4">
    <source>
        <dbReference type="Google" id="ProtNLM"/>
    </source>
</evidence>
<feature type="signal peptide" evidence="1">
    <location>
        <begin position="1"/>
        <end position="26"/>
    </location>
</feature>
<dbReference type="Proteomes" id="UP001139157">
    <property type="component" value="Unassembled WGS sequence"/>
</dbReference>
<reference evidence="2" key="1">
    <citation type="submission" date="2022-06" db="EMBL/GenBank/DDBJ databases">
        <title>Novel species in genus nocardia.</title>
        <authorList>
            <person name="Li F."/>
        </authorList>
    </citation>
    <scope>NUCLEOTIDE SEQUENCE</scope>
    <source>
        <strain evidence="2">CDC141</strain>
    </source>
</reference>
<evidence type="ECO:0000313" key="3">
    <source>
        <dbReference type="Proteomes" id="UP001139157"/>
    </source>
</evidence>
<keyword evidence="1" id="KW-0732">Signal</keyword>
<dbReference type="EMBL" id="JAMRXG010000010">
    <property type="protein sequence ID" value="MCM6776452.1"/>
    <property type="molecule type" value="Genomic_DNA"/>
</dbReference>
<name>A0A9X2IXW9_9NOCA</name>
<evidence type="ECO:0000313" key="2">
    <source>
        <dbReference type="EMBL" id="MCM6776452.1"/>
    </source>
</evidence>
<proteinExistence type="predicted"/>
<feature type="chain" id="PRO_5040784859" description="Secreted protein" evidence="1">
    <location>
        <begin position="27"/>
        <end position="133"/>
    </location>
</feature>
<organism evidence="2 3">
    <name type="scientific">Nocardia pulmonis</name>
    <dbReference type="NCBI Taxonomy" id="2951408"/>
    <lineage>
        <taxon>Bacteria</taxon>
        <taxon>Bacillati</taxon>
        <taxon>Actinomycetota</taxon>
        <taxon>Actinomycetes</taxon>
        <taxon>Mycobacteriales</taxon>
        <taxon>Nocardiaceae</taxon>
        <taxon>Nocardia</taxon>
    </lineage>
</organism>
<evidence type="ECO:0000256" key="1">
    <source>
        <dbReference type="SAM" id="SignalP"/>
    </source>
</evidence>
<dbReference type="AlphaFoldDB" id="A0A9X2IXW9"/>
<dbReference type="RefSeq" id="WP_251914749.1">
    <property type="nucleotide sequence ID" value="NZ_JAMRXG010000010.1"/>
</dbReference>
<comment type="caution">
    <text evidence="2">The sequence shown here is derived from an EMBL/GenBank/DDBJ whole genome shotgun (WGS) entry which is preliminary data.</text>
</comment>
<gene>
    <name evidence="2" type="ORF">NDR86_23480</name>
</gene>
<sequence length="133" mass="14008">MRARTLAIAGATAAAATMLGAGFAAADPATIPGDGLYRVGVDIQPGIYQAPGTNDPNHGCFWRRLRHIQQPGDYADPNHYIIASDFTYSTPVRVLIKPTDVAFASTNCGAWIKVPPPPNTGSYGPGGQFGSEY</sequence>